<dbReference type="AlphaFoldDB" id="A0A9P0AM35"/>
<dbReference type="EMBL" id="OV121132">
    <property type="protein sequence ID" value="CAH0546358.1"/>
    <property type="molecule type" value="Genomic_DNA"/>
</dbReference>
<keyword evidence="3" id="KW-1185">Reference proteome</keyword>
<proteinExistence type="predicted"/>
<dbReference type="Proteomes" id="UP001154078">
    <property type="component" value="Chromosome 1"/>
</dbReference>
<sequence>MSDNVNITLKNVVTVTDGNSKNCGVAQEVDDIREVLKSEHNKYLKYKIINDTIQELIGENSSLDSELKAKAKEILLNSQCSQSVIIDKNSTDKGCHTVFGIGDSSVELTYFERDSLKNSLERRLSEKCIHLDFSLSENNLNSKKCPTFQLVEDDQILIDLKEKLKNEQKLYIENLFKKHEILNEIKNLRLTELPKIVDEKHTESVSLCKMNEVKSEILFKKVRVDIFSESNISLEAYKQFIADLKNQQKECQMEIDDILDLKEKYKIVACKQYNDILKSYLQYRASNEKKKMLYDCMI</sequence>
<gene>
    <name evidence="2" type="ORF">MELIAE_LOCUS541</name>
</gene>
<accession>A0A9P0AM35</accession>
<name>A0A9P0AM35_BRAAE</name>
<evidence type="ECO:0000256" key="1">
    <source>
        <dbReference type="SAM" id="Coils"/>
    </source>
</evidence>
<keyword evidence="1" id="KW-0175">Coiled coil</keyword>
<evidence type="ECO:0000313" key="3">
    <source>
        <dbReference type="Proteomes" id="UP001154078"/>
    </source>
</evidence>
<organism evidence="2 3">
    <name type="scientific">Brassicogethes aeneus</name>
    <name type="common">Rape pollen beetle</name>
    <name type="synonym">Meligethes aeneus</name>
    <dbReference type="NCBI Taxonomy" id="1431903"/>
    <lineage>
        <taxon>Eukaryota</taxon>
        <taxon>Metazoa</taxon>
        <taxon>Ecdysozoa</taxon>
        <taxon>Arthropoda</taxon>
        <taxon>Hexapoda</taxon>
        <taxon>Insecta</taxon>
        <taxon>Pterygota</taxon>
        <taxon>Neoptera</taxon>
        <taxon>Endopterygota</taxon>
        <taxon>Coleoptera</taxon>
        <taxon>Polyphaga</taxon>
        <taxon>Cucujiformia</taxon>
        <taxon>Nitidulidae</taxon>
        <taxon>Meligethinae</taxon>
        <taxon>Brassicogethes</taxon>
    </lineage>
</organism>
<reference evidence="2" key="1">
    <citation type="submission" date="2021-12" db="EMBL/GenBank/DDBJ databases">
        <authorList>
            <person name="King R."/>
        </authorList>
    </citation>
    <scope>NUCLEOTIDE SEQUENCE</scope>
</reference>
<dbReference type="OrthoDB" id="7696867at2759"/>
<feature type="coiled-coil region" evidence="1">
    <location>
        <begin position="234"/>
        <end position="264"/>
    </location>
</feature>
<protein>
    <submittedName>
        <fullName evidence="2">Uncharacterized protein</fullName>
    </submittedName>
</protein>
<evidence type="ECO:0000313" key="2">
    <source>
        <dbReference type="EMBL" id="CAH0546358.1"/>
    </source>
</evidence>